<evidence type="ECO:0000313" key="4">
    <source>
        <dbReference type="Proteomes" id="UP000292693"/>
    </source>
</evidence>
<name>A0A8G2E042_9ACTN</name>
<protein>
    <submittedName>
        <fullName evidence="3">Mobilization protein</fullName>
    </submittedName>
</protein>
<dbReference type="Pfam" id="PF03432">
    <property type="entry name" value="Relaxase"/>
    <property type="match status" value="1"/>
</dbReference>
<sequence>MMPKKARGGTDTGGLLAYLFGPGKRDEHVDPHVVAGWDGVVMDAGQAGGLSVADLALLMDAPVRARAGRPLKEHVWHVPVRNPPEDRLLSDAEWARVAREMVDAAGIAPAGDLEGCRWVAVRHADDHIHIVATLVRQDLRLPRIKGDILKMHQVARRLEVEWGLRPLVSGDGTAKKWPKTGELEKGQRRGLGESARAVLHRTVRAAAAAASSDEDFFARLAAAGVRVRQRVAPDGAVTGYSVALVGDRDQERRAVYFSGARLAADLSLPRVRERWQGQGPGTAQGWAEAEQLVRAASGRLGAGGLEEGAGAVAALGDLIVTAAEIAPDVVRDQMRAAAEEFERAGRAPGRRAEGEARQAYRDATWGLVRVAGRGDAAVMLGLVALLVMAVAEAERWHTAQEHREQARSARKAGRLLREAVEVSAGATARARPARSIAAARGTAEAPGADMAELVRRAGVGQVVGEPAWPALQERLREVEALGAEPGRVLEQVIGERELSSADSMSQVLVWRLDGWVRGRPAQVVAPRRGPGEVRAGARTQGVVDGRSARRAR</sequence>
<evidence type="ECO:0000256" key="1">
    <source>
        <dbReference type="SAM" id="MobiDB-lite"/>
    </source>
</evidence>
<feature type="region of interest" description="Disordered" evidence="1">
    <location>
        <begin position="526"/>
        <end position="552"/>
    </location>
</feature>
<organism evidence="3 4">
    <name type="scientific">Streptomyces albidoflavus</name>
    <dbReference type="NCBI Taxonomy" id="1886"/>
    <lineage>
        <taxon>Bacteria</taxon>
        <taxon>Bacillati</taxon>
        <taxon>Actinomycetota</taxon>
        <taxon>Actinomycetes</taxon>
        <taxon>Kitasatosporales</taxon>
        <taxon>Streptomycetaceae</taxon>
        <taxon>Streptomyces</taxon>
        <taxon>Streptomyces albidoflavus group</taxon>
    </lineage>
</organism>
<feature type="domain" description="MobA/VirD2-like nuclease" evidence="2">
    <location>
        <begin position="64"/>
        <end position="164"/>
    </location>
</feature>
<evidence type="ECO:0000259" key="2">
    <source>
        <dbReference type="Pfam" id="PF03432"/>
    </source>
</evidence>
<dbReference type="AlphaFoldDB" id="A0A8G2E042"/>
<evidence type="ECO:0000313" key="3">
    <source>
        <dbReference type="EMBL" id="RZE15469.1"/>
    </source>
</evidence>
<gene>
    <name evidence="3" type="ORF">C0Q92_30955</name>
</gene>
<comment type="caution">
    <text evidence="3">The sequence shown here is derived from an EMBL/GenBank/DDBJ whole genome shotgun (WGS) entry which is preliminary data.</text>
</comment>
<dbReference type="Proteomes" id="UP000292693">
    <property type="component" value="Unassembled WGS sequence"/>
</dbReference>
<reference evidence="3 4" key="1">
    <citation type="submission" date="2017-12" db="EMBL/GenBank/DDBJ databases">
        <title>Population genomics insights into the ecological differentiation and adaptive evolution in streptomycetes.</title>
        <authorList>
            <person name="Li Y."/>
            <person name="Huang Y."/>
        </authorList>
    </citation>
    <scope>NUCLEOTIDE SEQUENCE [LARGE SCALE GENOMIC DNA]</scope>
    <source>
        <strain evidence="3 4">NBRC 100770</strain>
    </source>
</reference>
<dbReference type="InterPro" id="IPR005094">
    <property type="entry name" value="Endonuclease_MobA/VirD2"/>
</dbReference>
<proteinExistence type="predicted"/>
<accession>A0A8G2E042</accession>
<dbReference type="EMBL" id="PKLL01000033">
    <property type="protein sequence ID" value="RZE15469.1"/>
    <property type="molecule type" value="Genomic_DNA"/>
</dbReference>